<keyword evidence="2 5" id="KW-0326">Glycosidase</keyword>
<dbReference type="Gene3D" id="3.20.20.80">
    <property type="entry name" value="Glycosidases"/>
    <property type="match status" value="1"/>
</dbReference>
<evidence type="ECO:0000256" key="1">
    <source>
        <dbReference type="ARBA" id="ARBA00022801"/>
    </source>
</evidence>
<dbReference type="InterPro" id="IPR015171">
    <property type="entry name" value="Cyc-maltodext_N"/>
</dbReference>
<dbReference type="EMBL" id="QOVK01000009">
    <property type="protein sequence ID" value="RXG20956.1"/>
    <property type="molecule type" value="Genomic_DNA"/>
</dbReference>
<dbReference type="PANTHER" id="PTHR10357">
    <property type="entry name" value="ALPHA-AMYLASE FAMILY MEMBER"/>
    <property type="match status" value="1"/>
</dbReference>
<sequence length="631" mass="72450">MQPLVLTTKAAFTARIMRSTLRHVILLALSCLYSYSSYAQLEKVEPPFWWAEMEKSEIQVLFYGTNIADFSISVREEIPVTGVIKTENPNYIFVSIETQDVAARTIHFDFKKKGKLQFTREYELKERAENSAAREGYTSSDVMYLLMPDRFANGDPDNDSVEGLDDKLDRSKSGGRHGGDIKGITEHLDYLEELGVTAIWSTPLLEDNDPAYSYHTYAQSDVYTIDPRYGSNADYKNLASALHKRDMKLIMDYVTNHWGAQHWMIKDLPSYDWINQFPGYAQSNYRMETQFDPHKSDSDFKYCVDGWFVKTMPDLNQKNPLVLNYLIQNAIWWIEYADLDGLRVDTYSYNDKEGIATWTKAIMDEFPNFNIVGEVWLHNQAQIAYWQKDSKIGAIQNYNTYLPSVMDFTLHNAVEHMFAEEGGWGSGIMKAYDNFVNDFLYPNPDNLLVFLENHDTRRFNDIYDQDINTYKLGLSLIATTRGIPQLYYGSELGMRGDKSKGDGDIRRDFPGGWEADEQNAFSASERTKQQQAFFDFTKKILNWRKMSKAVHSGELTQYIPEQNVYVYFRSLGADQVMVVLNNNETDQTLDLARFAADLKTPSGTDIITSQTIALTDTLTVAAKTPMIIQLN</sequence>
<dbReference type="InterPro" id="IPR006047">
    <property type="entry name" value="GH13_cat_dom"/>
</dbReference>
<dbReference type="InterPro" id="IPR014756">
    <property type="entry name" value="Ig_E-set"/>
</dbReference>
<dbReference type="SUPFAM" id="SSF81296">
    <property type="entry name" value="E set domains"/>
    <property type="match status" value="1"/>
</dbReference>
<keyword evidence="1" id="KW-0378">Hydrolase</keyword>
<dbReference type="GO" id="GO:0005975">
    <property type="term" value="P:carbohydrate metabolic process"/>
    <property type="evidence" value="ECO:0007669"/>
    <property type="project" value="InterPro"/>
</dbReference>
<dbReference type="InterPro" id="IPR013780">
    <property type="entry name" value="Glyco_hydro_b"/>
</dbReference>
<dbReference type="Pfam" id="PF09087">
    <property type="entry name" value="Cyc-maltodext_N"/>
    <property type="match status" value="1"/>
</dbReference>
<accession>A0A4Q0P4L3</accession>
<feature type="compositionally biased region" description="Basic and acidic residues" evidence="3">
    <location>
        <begin position="164"/>
        <end position="178"/>
    </location>
</feature>
<proteinExistence type="predicted"/>
<dbReference type="Pfam" id="PF00128">
    <property type="entry name" value="Alpha-amylase"/>
    <property type="match status" value="1"/>
</dbReference>
<dbReference type="Proteomes" id="UP000289859">
    <property type="component" value="Unassembled WGS sequence"/>
</dbReference>
<dbReference type="Gene3D" id="2.60.40.10">
    <property type="entry name" value="Immunoglobulins"/>
    <property type="match status" value="1"/>
</dbReference>
<dbReference type="GO" id="GO:0016798">
    <property type="term" value="F:hydrolase activity, acting on glycosyl bonds"/>
    <property type="evidence" value="ECO:0007669"/>
    <property type="project" value="UniProtKB-KW"/>
</dbReference>
<dbReference type="PANTHER" id="PTHR10357:SF210">
    <property type="entry name" value="MALTODEXTRIN GLUCOSIDASE"/>
    <property type="match status" value="1"/>
</dbReference>
<name>A0A4Q0P4L3_9FLAO</name>
<comment type="caution">
    <text evidence="5">The sequence shown here is derived from an EMBL/GenBank/DDBJ whole genome shotgun (WGS) entry which is preliminary data.</text>
</comment>
<dbReference type="SUPFAM" id="SSF51445">
    <property type="entry name" value="(Trans)glycosidases"/>
    <property type="match status" value="1"/>
</dbReference>
<dbReference type="CDD" id="cd11340">
    <property type="entry name" value="AmyAc_bac_CMD_like_3"/>
    <property type="match status" value="1"/>
</dbReference>
<organism evidence="5 6">
    <name type="scientific">Leeuwenhoekiella polynyae</name>
    <dbReference type="NCBI Taxonomy" id="1550906"/>
    <lineage>
        <taxon>Bacteria</taxon>
        <taxon>Pseudomonadati</taxon>
        <taxon>Bacteroidota</taxon>
        <taxon>Flavobacteriia</taxon>
        <taxon>Flavobacteriales</taxon>
        <taxon>Flavobacteriaceae</taxon>
        <taxon>Leeuwenhoekiella</taxon>
    </lineage>
</organism>
<dbReference type="AlphaFoldDB" id="A0A4Q0P4L3"/>
<evidence type="ECO:0000313" key="6">
    <source>
        <dbReference type="Proteomes" id="UP000289859"/>
    </source>
</evidence>
<protein>
    <submittedName>
        <fullName evidence="5">Glycosidase</fullName>
    </submittedName>
</protein>
<reference evidence="5 6" key="1">
    <citation type="submission" date="2018-07" db="EMBL/GenBank/DDBJ databases">
        <title>Leeuwenhoekiella genomics.</title>
        <authorList>
            <person name="Tahon G."/>
            <person name="Willems A."/>
        </authorList>
    </citation>
    <scope>NUCLEOTIDE SEQUENCE [LARGE SCALE GENOMIC DNA]</scope>
    <source>
        <strain evidence="5 6">LMG 29608</strain>
    </source>
</reference>
<evidence type="ECO:0000259" key="4">
    <source>
        <dbReference type="SMART" id="SM00642"/>
    </source>
</evidence>
<feature type="region of interest" description="Disordered" evidence="3">
    <location>
        <begin position="153"/>
        <end position="178"/>
    </location>
</feature>
<dbReference type="InterPro" id="IPR013783">
    <property type="entry name" value="Ig-like_fold"/>
</dbReference>
<keyword evidence="6" id="KW-1185">Reference proteome</keyword>
<evidence type="ECO:0000256" key="3">
    <source>
        <dbReference type="SAM" id="MobiDB-lite"/>
    </source>
</evidence>
<evidence type="ECO:0000256" key="2">
    <source>
        <dbReference type="ARBA" id="ARBA00023295"/>
    </source>
</evidence>
<feature type="domain" description="Glycosyl hydrolase family 13 catalytic" evidence="4">
    <location>
        <begin position="145"/>
        <end position="544"/>
    </location>
</feature>
<dbReference type="Gene3D" id="2.60.40.1180">
    <property type="entry name" value="Golgi alpha-mannosidase II"/>
    <property type="match status" value="1"/>
</dbReference>
<gene>
    <name evidence="5" type="ORF">DSM02_2327</name>
</gene>
<dbReference type="InterPro" id="IPR017853">
    <property type="entry name" value="GH"/>
</dbReference>
<dbReference type="SUPFAM" id="SSF51011">
    <property type="entry name" value="Glycosyl hydrolase domain"/>
    <property type="match status" value="1"/>
</dbReference>
<evidence type="ECO:0000313" key="5">
    <source>
        <dbReference type="EMBL" id="RXG20956.1"/>
    </source>
</evidence>
<dbReference type="SMART" id="SM00642">
    <property type="entry name" value="Aamy"/>
    <property type="match status" value="1"/>
</dbReference>